<evidence type="ECO:0000259" key="17">
    <source>
        <dbReference type="PROSITE" id="PS50109"/>
    </source>
</evidence>
<dbReference type="InterPro" id="IPR003661">
    <property type="entry name" value="HisK_dim/P_dom"/>
</dbReference>
<keyword evidence="10" id="KW-0067">ATP-binding</keyword>
<evidence type="ECO:0000259" key="20">
    <source>
        <dbReference type="PROSITE" id="PS50113"/>
    </source>
</evidence>
<feature type="domain" description="Response regulatory" evidence="18">
    <location>
        <begin position="602"/>
        <end position="718"/>
    </location>
</feature>
<dbReference type="InterPro" id="IPR011006">
    <property type="entry name" value="CheY-like_superfamily"/>
</dbReference>
<dbReference type="PANTHER" id="PTHR43047">
    <property type="entry name" value="TWO-COMPONENT HISTIDINE PROTEIN KINASE"/>
    <property type="match status" value="1"/>
</dbReference>
<comment type="catalytic activity">
    <reaction evidence="1">
        <text>ATP + protein L-histidine = ADP + protein N-phospho-L-histidine.</text>
        <dbReference type="EC" id="2.7.13.3"/>
    </reaction>
</comment>
<dbReference type="Gene3D" id="1.10.287.130">
    <property type="match status" value="1"/>
</dbReference>
<keyword evidence="10" id="KW-0547">Nucleotide-binding</keyword>
<dbReference type="Pfam" id="PF01627">
    <property type="entry name" value="Hpt"/>
    <property type="match status" value="1"/>
</dbReference>
<dbReference type="STRING" id="1156985.SAMN04488118_103375"/>
<dbReference type="GO" id="GO:0000155">
    <property type="term" value="F:phosphorelay sensor kinase activity"/>
    <property type="evidence" value="ECO:0007669"/>
    <property type="project" value="InterPro"/>
</dbReference>
<dbReference type="GO" id="GO:0005886">
    <property type="term" value="C:plasma membrane"/>
    <property type="evidence" value="ECO:0007669"/>
    <property type="project" value="UniProtKB-SubCell"/>
</dbReference>
<dbReference type="OrthoDB" id="9801651at2"/>
<dbReference type="CDD" id="cd17546">
    <property type="entry name" value="REC_hyHK_CKI1_RcsC-like"/>
    <property type="match status" value="1"/>
</dbReference>
<evidence type="ECO:0000259" key="21">
    <source>
        <dbReference type="PROSITE" id="PS50894"/>
    </source>
</evidence>
<dbReference type="SMART" id="SM00388">
    <property type="entry name" value="HisKA"/>
    <property type="match status" value="1"/>
</dbReference>
<evidence type="ECO:0000256" key="6">
    <source>
        <dbReference type="ARBA" id="ARBA00022553"/>
    </source>
</evidence>
<dbReference type="RefSeq" id="WP_090217524.1">
    <property type="nucleotide sequence ID" value="NZ_FMWG01000003.1"/>
</dbReference>
<evidence type="ECO:0000256" key="15">
    <source>
        <dbReference type="PROSITE-ProRule" id="PRU00169"/>
    </source>
</evidence>
<dbReference type="Gene3D" id="1.20.120.160">
    <property type="entry name" value="HPT domain"/>
    <property type="match status" value="1"/>
</dbReference>
<evidence type="ECO:0000256" key="5">
    <source>
        <dbReference type="ARBA" id="ARBA00022519"/>
    </source>
</evidence>
<keyword evidence="5" id="KW-0997">Cell inner membrane</keyword>
<dbReference type="FunFam" id="3.30.565.10:FF:000010">
    <property type="entry name" value="Sensor histidine kinase RcsC"/>
    <property type="match status" value="1"/>
</dbReference>
<dbReference type="NCBIfam" id="TIGR00229">
    <property type="entry name" value="sensory_box"/>
    <property type="match status" value="1"/>
</dbReference>
<dbReference type="PROSITE" id="PS50894">
    <property type="entry name" value="HPT"/>
    <property type="match status" value="1"/>
</dbReference>
<dbReference type="InterPro" id="IPR000014">
    <property type="entry name" value="PAS"/>
</dbReference>
<evidence type="ECO:0000256" key="12">
    <source>
        <dbReference type="ARBA" id="ARBA00023012"/>
    </source>
</evidence>
<organism evidence="22 23">
    <name type="scientific">Epibacterium ulvae</name>
    <dbReference type="NCBI Taxonomy" id="1156985"/>
    <lineage>
        <taxon>Bacteria</taxon>
        <taxon>Pseudomonadati</taxon>
        <taxon>Pseudomonadota</taxon>
        <taxon>Alphaproteobacteria</taxon>
        <taxon>Rhodobacterales</taxon>
        <taxon>Roseobacteraceae</taxon>
        <taxon>Epibacterium</taxon>
    </lineage>
</organism>
<dbReference type="InterPro" id="IPR005467">
    <property type="entry name" value="His_kinase_dom"/>
</dbReference>
<evidence type="ECO:0000256" key="8">
    <source>
        <dbReference type="ARBA" id="ARBA00022692"/>
    </source>
</evidence>
<feature type="domain" description="PAC" evidence="20">
    <location>
        <begin position="296"/>
        <end position="346"/>
    </location>
</feature>
<dbReference type="PROSITE" id="PS50110">
    <property type="entry name" value="RESPONSE_REGULATORY"/>
    <property type="match status" value="1"/>
</dbReference>
<dbReference type="InterPro" id="IPR036890">
    <property type="entry name" value="HATPase_C_sf"/>
</dbReference>
<dbReference type="PROSITE" id="PS50109">
    <property type="entry name" value="HIS_KIN"/>
    <property type="match status" value="1"/>
</dbReference>
<dbReference type="SMART" id="SM00387">
    <property type="entry name" value="HATPase_c"/>
    <property type="match status" value="1"/>
</dbReference>
<feature type="modified residue" description="Phosphohistidine" evidence="14">
    <location>
        <position position="776"/>
    </location>
</feature>
<dbReference type="SMART" id="SM00091">
    <property type="entry name" value="PAS"/>
    <property type="match status" value="1"/>
</dbReference>
<dbReference type="Gene3D" id="3.30.565.10">
    <property type="entry name" value="Histidine kinase-like ATPase, C-terminal domain"/>
    <property type="match status" value="1"/>
</dbReference>
<feature type="domain" description="PAS" evidence="19">
    <location>
        <begin position="217"/>
        <end position="288"/>
    </location>
</feature>
<feature type="modified residue" description="4-aspartylphosphate" evidence="15">
    <location>
        <position position="651"/>
    </location>
</feature>
<comment type="subcellular location">
    <subcellularLocation>
        <location evidence="2">Cell inner membrane</location>
        <topology evidence="2">Multi-pass membrane protein</topology>
    </subcellularLocation>
</comment>
<sequence>MGEDRLEFKFPRILVGFTIAIILLLLLEAVWLGARVLDRLEDLSIAQTDNRQWNLTQIEVEHLKVENAALAVQSLEDLPSLRRVFDVFYSRIITVRESRVFAPLRENETALRHLHDIQSQIDEMATYIDSTDAELFAQLPLLNSLLQDNRESIRRFALTGLEVYSTLNESNRVGLHALLSQLAAVVFVLITALIATVCLLAGLYRRGQAMAIEKIEVASKLQAMVSSSLDAVLVVGHDGRIQDYNGAAETVFGYSREEAINAEFLQLMVPKYLQRVYAAGFDHCVKHGTSSLTDRGRIELEACRKNGEMFPVELSISAAKSGVDAVFVSYLRDISDRYAVEEELRRARDNALAGERAKAALLTVMSHEMRTPLTGILGAVDVLEDTPLTDGQKRYIDAMRVSGELLLHHVNDILELSRLEAGASVESVSAFDMEGLVTALVGSQQASAQRAGLDLSVHCYLGETSHVLGQSRALQQILLNLVGNAIKFTEEGAVMVDVCRIDDTDQVEIQVADTGKGIPADHLEQIFDDFVRVDASYGRVSEGTGLGLAITKRLVQGMGGRVSCESELGEGSTFIVSVNLPPAEATKETNARSAAIPTQHARLLIVEDNDINRELLLERLQKMGHNVTAASGGAEAVEAVRQSTFDLVLMDISMPEVDGIEAITRIRDQNLAPDTDIVALTAYVGADDHEHILEAGFVEVLTKPIDKPALEDVIFRRAGGLSQESEGTAGSDIAQYFTALGPERARVFLVEFQEDVVRFSRTLQSALSNEVRAEAHRLAGSAAVLGLGELRELLLSIEMADAGVDPGYAHFASIWEKANAHLKEYL</sequence>
<keyword evidence="11 16" id="KW-1133">Transmembrane helix</keyword>
<keyword evidence="4" id="KW-1003">Cell membrane</keyword>
<dbReference type="SMART" id="SM00448">
    <property type="entry name" value="REC"/>
    <property type="match status" value="1"/>
</dbReference>
<dbReference type="Pfam" id="PF02518">
    <property type="entry name" value="HATPase_c"/>
    <property type="match status" value="1"/>
</dbReference>
<keyword evidence="7" id="KW-0808">Transferase</keyword>
<accession>A0A1G5QAI2</accession>
<feature type="transmembrane region" description="Helical" evidence="16">
    <location>
        <begin position="12"/>
        <end position="34"/>
    </location>
</feature>
<reference evidence="22 23" key="1">
    <citation type="submission" date="2016-10" db="EMBL/GenBank/DDBJ databases">
        <authorList>
            <person name="de Groot N.N."/>
        </authorList>
    </citation>
    <scope>NUCLEOTIDE SEQUENCE [LARGE SCALE GENOMIC DNA]</scope>
    <source>
        <strain evidence="22 23">U95</strain>
    </source>
</reference>
<feature type="domain" description="HPt" evidence="21">
    <location>
        <begin position="737"/>
        <end position="826"/>
    </location>
</feature>
<gene>
    <name evidence="22" type="ORF">SAMN04488118_103375</name>
</gene>
<dbReference type="Pfam" id="PF00512">
    <property type="entry name" value="HisKA"/>
    <property type="match status" value="1"/>
</dbReference>
<keyword evidence="13 16" id="KW-0472">Membrane</keyword>
<feature type="transmembrane region" description="Helical" evidence="16">
    <location>
        <begin position="182"/>
        <end position="204"/>
    </location>
</feature>
<evidence type="ECO:0000256" key="4">
    <source>
        <dbReference type="ARBA" id="ARBA00022475"/>
    </source>
</evidence>
<evidence type="ECO:0000256" key="14">
    <source>
        <dbReference type="PROSITE-ProRule" id="PRU00110"/>
    </source>
</evidence>
<dbReference type="Gene3D" id="3.40.50.2300">
    <property type="match status" value="1"/>
</dbReference>
<evidence type="ECO:0000313" key="22">
    <source>
        <dbReference type="EMBL" id="SCZ58672.1"/>
    </source>
</evidence>
<dbReference type="EMBL" id="FMWG01000003">
    <property type="protein sequence ID" value="SCZ58672.1"/>
    <property type="molecule type" value="Genomic_DNA"/>
</dbReference>
<protein>
    <recommendedName>
        <fullName evidence="3">histidine kinase</fullName>
        <ecNumber evidence="3">2.7.13.3</ecNumber>
    </recommendedName>
</protein>
<evidence type="ECO:0000259" key="18">
    <source>
        <dbReference type="PROSITE" id="PS50110"/>
    </source>
</evidence>
<evidence type="ECO:0000256" key="3">
    <source>
        <dbReference type="ARBA" id="ARBA00012438"/>
    </source>
</evidence>
<evidence type="ECO:0000259" key="19">
    <source>
        <dbReference type="PROSITE" id="PS50112"/>
    </source>
</evidence>
<dbReference type="InterPro" id="IPR000700">
    <property type="entry name" value="PAS-assoc_C"/>
</dbReference>
<evidence type="ECO:0000256" key="10">
    <source>
        <dbReference type="ARBA" id="ARBA00022840"/>
    </source>
</evidence>
<feature type="domain" description="Histidine kinase" evidence="17">
    <location>
        <begin position="364"/>
        <end position="582"/>
    </location>
</feature>
<evidence type="ECO:0000256" key="2">
    <source>
        <dbReference type="ARBA" id="ARBA00004429"/>
    </source>
</evidence>
<proteinExistence type="predicted"/>
<name>A0A1G5QAI2_9RHOB</name>
<evidence type="ECO:0000256" key="9">
    <source>
        <dbReference type="ARBA" id="ARBA00022777"/>
    </source>
</evidence>
<dbReference type="InterPro" id="IPR035965">
    <property type="entry name" value="PAS-like_dom_sf"/>
</dbReference>
<dbReference type="EC" id="2.7.13.3" evidence="3"/>
<dbReference type="SUPFAM" id="SSF55785">
    <property type="entry name" value="PYP-like sensor domain (PAS domain)"/>
    <property type="match status" value="1"/>
</dbReference>
<dbReference type="SUPFAM" id="SSF47226">
    <property type="entry name" value="Histidine-containing phosphotransfer domain, HPT domain"/>
    <property type="match status" value="1"/>
</dbReference>
<dbReference type="Gene3D" id="3.30.450.20">
    <property type="entry name" value="PAS domain"/>
    <property type="match status" value="1"/>
</dbReference>
<dbReference type="InterPro" id="IPR036641">
    <property type="entry name" value="HPT_dom_sf"/>
</dbReference>
<evidence type="ECO:0000313" key="23">
    <source>
        <dbReference type="Proteomes" id="UP000198767"/>
    </source>
</evidence>
<dbReference type="InterPro" id="IPR001789">
    <property type="entry name" value="Sig_transdc_resp-reg_receiver"/>
</dbReference>
<evidence type="ECO:0000256" key="11">
    <source>
        <dbReference type="ARBA" id="ARBA00022989"/>
    </source>
</evidence>
<dbReference type="AlphaFoldDB" id="A0A1G5QAI2"/>
<dbReference type="Pfam" id="PF00072">
    <property type="entry name" value="Response_reg"/>
    <property type="match status" value="1"/>
</dbReference>
<evidence type="ECO:0000256" key="1">
    <source>
        <dbReference type="ARBA" id="ARBA00000085"/>
    </source>
</evidence>
<keyword evidence="9 22" id="KW-0418">Kinase</keyword>
<keyword evidence="6 15" id="KW-0597">Phosphoprotein</keyword>
<dbReference type="InterPro" id="IPR004358">
    <property type="entry name" value="Sig_transdc_His_kin-like_C"/>
</dbReference>
<dbReference type="InterPro" id="IPR008207">
    <property type="entry name" value="Sig_transdc_His_kin_Hpt_dom"/>
</dbReference>
<dbReference type="Pfam" id="PF13426">
    <property type="entry name" value="PAS_9"/>
    <property type="match status" value="1"/>
</dbReference>
<keyword evidence="12" id="KW-0902">Two-component regulatory system</keyword>
<evidence type="ECO:0000256" key="13">
    <source>
        <dbReference type="ARBA" id="ARBA00023136"/>
    </source>
</evidence>
<dbReference type="PROSITE" id="PS50113">
    <property type="entry name" value="PAC"/>
    <property type="match status" value="1"/>
</dbReference>
<dbReference type="PRINTS" id="PR00344">
    <property type="entry name" value="BCTRLSENSOR"/>
</dbReference>
<keyword evidence="23" id="KW-1185">Reference proteome</keyword>
<dbReference type="CDD" id="cd16922">
    <property type="entry name" value="HATPase_EvgS-ArcB-TorS-like"/>
    <property type="match status" value="1"/>
</dbReference>
<dbReference type="Proteomes" id="UP000198767">
    <property type="component" value="Unassembled WGS sequence"/>
</dbReference>
<dbReference type="CDD" id="cd00130">
    <property type="entry name" value="PAS"/>
    <property type="match status" value="1"/>
</dbReference>
<keyword evidence="8 16" id="KW-0812">Transmembrane</keyword>
<dbReference type="InterPro" id="IPR003594">
    <property type="entry name" value="HATPase_dom"/>
</dbReference>
<dbReference type="SUPFAM" id="SSF52172">
    <property type="entry name" value="CheY-like"/>
    <property type="match status" value="1"/>
</dbReference>
<dbReference type="CDD" id="cd00082">
    <property type="entry name" value="HisKA"/>
    <property type="match status" value="1"/>
</dbReference>
<dbReference type="SUPFAM" id="SSF47384">
    <property type="entry name" value="Homodimeric domain of signal transducing histidine kinase"/>
    <property type="match status" value="1"/>
</dbReference>
<dbReference type="PROSITE" id="PS50112">
    <property type="entry name" value="PAS"/>
    <property type="match status" value="1"/>
</dbReference>
<dbReference type="InterPro" id="IPR036097">
    <property type="entry name" value="HisK_dim/P_sf"/>
</dbReference>
<dbReference type="PANTHER" id="PTHR43047:SF64">
    <property type="entry name" value="HISTIDINE KINASE CONTAINING CHEY-HOMOLOGOUS RECEIVER DOMAIN AND PAS DOMAIN-RELATED"/>
    <property type="match status" value="1"/>
</dbReference>
<evidence type="ECO:0000256" key="7">
    <source>
        <dbReference type="ARBA" id="ARBA00022679"/>
    </source>
</evidence>
<dbReference type="SUPFAM" id="SSF55874">
    <property type="entry name" value="ATPase domain of HSP90 chaperone/DNA topoisomerase II/histidine kinase"/>
    <property type="match status" value="1"/>
</dbReference>
<evidence type="ECO:0000256" key="16">
    <source>
        <dbReference type="SAM" id="Phobius"/>
    </source>
</evidence>